<dbReference type="Proteomes" id="UP000438448">
    <property type="component" value="Unassembled WGS sequence"/>
</dbReference>
<dbReference type="InterPro" id="IPR041657">
    <property type="entry name" value="HTH_17"/>
</dbReference>
<dbReference type="RefSeq" id="WP_153409657.1">
    <property type="nucleotide sequence ID" value="NZ_WEGK01000003.1"/>
</dbReference>
<keyword evidence="4" id="KW-1185">Reference proteome</keyword>
<evidence type="ECO:0000256" key="1">
    <source>
        <dbReference type="SAM" id="MobiDB-lite"/>
    </source>
</evidence>
<organism evidence="3 4">
    <name type="scientific">Nocardia macrotermitis</name>
    <dbReference type="NCBI Taxonomy" id="2585198"/>
    <lineage>
        <taxon>Bacteria</taxon>
        <taxon>Bacillati</taxon>
        <taxon>Actinomycetota</taxon>
        <taxon>Actinomycetes</taxon>
        <taxon>Mycobacteriales</taxon>
        <taxon>Nocardiaceae</taxon>
        <taxon>Nocardia</taxon>
    </lineage>
</organism>
<dbReference type="EMBL" id="WEGK01000003">
    <property type="protein sequence ID" value="MQY18940.1"/>
    <property type="molecule type" value="Genomic_DNA"/>
</dbReference>
<proteinExistence type="predicted"/>
<dbReference type="OrthoDB" id="194758at2"/>
<reference evidence="3 4" key="1">
    <citation type="submission" date="2019-10" db="EMBL/GenBank/DDBJ databases">
        <title>Nocardia macrotermitis sp. nov. and Nocardia aurantia sp. nov., isolated from the gut of fungus growing-termite Macrotermes natalensis.</title>
        <authorList>
            <person name="Benndorf R."/>
            <person name="Schwitalla J."/>
            <person name="Martin K."/>
            <person name="De Beer W."/>
            <person name="Kaster A.-K."/>
            <person name="Vollmers J."/>
            <person name="Poulsen M."/>
            <person name="Beemelmanns C."/>
        </authorList>
    </citation>
    <scope>NUCLEOTIDE SEQUENCE [LARGE SCALE GENOMIC DNA]</scope>
    <source>
        <strain evidence="3 4">RB20</strain>
    </source>
</reference>
<evidence type="ECO:0000313" key="3">
    <source>
        <dbReference type="EMBL" id="MQY18940.1"/>
    </source>
</evidence>
<feature type="region of interest" description="Disordered" evidence="1">
    <location>
        <begin position="1"/>
        <end position="43"/>
    </location>
</feature>
<dbReference type="InterPro" id="IPR009061">
    <property type="entry name" value="DNA-bd_dom_put_sf"/>
</dbReference>
<sequence length="109" mass="11916">MQNSAKKNRTFPILAPSYSAERSDVGPSGAESSDPNPEAAQTWLSTEDVAARLKIPKKTLAVWASANRGPRYAKIGRFRRYRLCDLLEWEGAQLARGGGSDLSHQGQAE</sequence>
<dbReference type="SUPFAM" id="SSF46955">
    <property type="entry name" value="Putative DNA-binding domain"/>
    <property type="match status" value="1"/>
</dbReference>
<name>A0A7K0CZS0_9NOCA</name>
<accession>A0A7K0CZS0</accession>
<comment type="caution">
    <text evidence="3">The sequence shown here is derived from an EMBL/GenBank/DDBJ whole genome shotgun (WGS) entry which is preliminary data.</text>
</comment>
<gene>
    <name evidence="3" type="ORF">NRB20_20240</name>
</gene>
<dbReference type="AlphaFoldDB" id="A0A7K0CZS0"/>
<protein>
    <recommendedName>
        <fullName evidence="2">Helix-turn-helix domain-containing protein</fullName>
    </recommendedName>
</protein>
<evidence type="ECO:0000313" key="4">
    <source>
        <dbReference type="Proteomes" id="UP000438448"/>
    </source>
</evidence>
<dbReference type="Pfam" id="PF12728">
    <property type="entry name" value="HTH_17"/>
    <property type="match status" value="1"/>
</dbReference>
<evidence type="ECO:0000259" key="2">
    <source>
        <dbReference type="Pfam" id="PF12728"/>
    </source>
</evidence>
<feature type="domain" description="Helix-turn-helix" evidence="2">
    <location>
        <begin position="43"/>
        <end position="89"/>
    </location>
</feature>